<dbReference type="VEuPathDB" id="FungiDB:CHGG_08800"/>
<evidence type="ECO:0008006" key="11">
    <source>
        <dbReference type="Google" id="ProtNLM"/>
    </source>
</evidence>
<keyword evidence="6 8" id="KW-0472">Membrane</keyword>
<evidence type="ECO:0000256" key="6">
    <source>
        <dbReference type="ARBA" id="ARBA00023136"/>
    </source>
</evidence>
<keyword evidence="5 8" id="KW-1133">Transmembrane helix</keyword>
<comment type="similarity">
    <text evidence="2">Belongs to the major facilitator superfamily. Monocarboxylate porter (TC 2.A.1.13) family.</text>
</comment>
<dbReference type="InParanoid" id="Q2GTA4"/>
<feature type="region of interest" description="Disordered" evidence="7">
    <location>
        <begin position="1"/>
        <end position="34"/>
    </location>
</feature>
<dbReference type="OMA" id="MAMGPIV"/>
<feature type="transmembrane region" description="Helical" evidence="8">
    <location>
        <begin position="142"/>
        <end position="164"/>
    </location>
</feature>
<dbReference type="GO" id="GO:0022857">
    <property type="term" value="F:transmembrane transporter activity"/>
    <property type="evidence" value="ECO:0007669"/>
    <property type="project" value="InterPro"/>
</dbReference>
<dbReference type="GO" id="GO:0016020">
    <property type="term" value="C:membrane"/>
    <property type="evidence" value="ECO:0007669"/>
    <property type="project" value="UniProtKB-SubCell"/>
</dbReference>
<keyword evidence="3" id="KW-0813">Transport</keyword>
<evidence type="ECO:0000256" key="7">
    <source>
        <dbReference type="SAM" id="MobiDB-lite"/>
    </source>
</evidence>
<evidence type="ECO:0000256" key="1">
    <source>
        <dbReference type="ARBA" id="ARBA00004141"/>
    </source>
</evidence>
<dbReference type="InterPro" id="IPR036259">
    <property type="entry name" value="MFS_trans_sf"/>
</dbReference>
<dbReference type="SUPFAM" id="SSF103473">
    <property type="entry name" value="MFS general substrate transporter"/>
    <property type="match status" value="1"/>
</dbReference>
<feature type="transmembrane region" description="Helical" evidence="8">
    <location>
        <begin position="39"/>
        <end position="62"/>
    </location>
</feature>
<dbReference type="OrthoDB" id="5667at2759"/>
<feature type="transmembrane region" description="Helical" evidence="8">
    <location>
        <begin position="112"/>
        <end position="130"/>
    </location>
</feature>
<dbReference type="HOGENOM" id="CLU_1224627_0_0_1"/>
<proteinExistence type="inferred from homology"/>
<evidence type="ECO:0000256" key="5">
    <source>
        <dbReference type="ARBA" id="ARBA00022989"/>
    </source>
</evidence>
<keyword evidence="4 8" id="KW-0812">Transmembrane</keyword>
<accession>Q2GTA4</accession>
<evidence type="ECO:0000256" key="8">
    <source>
        <dbReference type="SAM" id="Phobius"/>
    </source>
</evidence>
<sequence length="226" mass="25136">MSVEAAMSDQTETNSDKVPEPTPVETPPNDLELPPEEGVQGWLCVAGATVCLFCSFGFLNAIGVFQATYQQTSLRDYTPSDIAWIFAAQLALMWAPGPLFGRLIDTYGPGPVLYPCAFMCVFSLCMTSLADRYYQIFLAQGLGFGIGSGGVFTAAMVCVGQWFVRRRGLAHGHCQHRQQPWRRHLPRLLRPRHAARRLLRRRPLYGPADRHFACLVVLRRALAHAA</sequence>
<evidence type="ECO:0000256" key="3">
    <source>
        <dbReference type="ARBA" id="ARBA00022448"/>
    </source>
</evidence>
<evidence type="ECO:0000313" key="9">
    <source>
        <dbReference type="EMBL" id="EAQ84786.1"/>
    </source>
</evidence>
<dbReference type="Gene3D" id="1.20.1250.20">
    <property type="entry name" value="MFS general substrate transporter like domains"/>
    <property type="match status" value="1"/>
</dbReference>
<dbReference type="Proteomes" id="UP000001056">
    <property type="component" value="Unassembled WGS sequence"/>
</dbReference>
<dbReference type="Pfam" id="PF07690">
    <property type="entry name" value="MFS_1"/>
    <property type="match status" value="1"/>
</dbReference>
<keyword evidence="10" id="KW-1185">Reference proteome</keyword>
<dbReference type="InterPro" id="IPR050327">
    <property type="entry name" value="Proton-linked_MCT"/>
</dbReference>
<dbReference type="PANTHER" id="PTHR11360">
    <property type="entry name" value="MONOCARBOXYLATE TRANSPORTER"/>
    <property type="match status" value="1"/>
</dbReference>
<dbReference type="InterPro" id="IPR011701">
    <property type="entry name" value="MFS"/>
</dbReference>
<protein>
    <recommendedName>
        <fullName evidence="11">Major facilitator superfamily (MFS) profile domain-containing protein</fullName>
    </recommendedName>
</protein>
<dbReference type="EMBL" id="CH408034">
    <property type="protein sequence ID" value="EAQ84786.1"/>
    <property type="molecule type" value="Genomic_DNA"/>
</dbReference>
<gene>
    <name evidence="9" type="ORF">CHGG_08800</name>
</gene>
<dbReference type="RefSeq" id="XP_001226727.1">
    <property type="nucleotide sequence ID" value="XM_001226726.1"/>
</dbReference>
<evidence type="ECO:0000256" key="4">
    <source>
        <dbReference type="ARBA" id="ARBA00022692"/>
    </source>
</evidence>
<organism evidence="9 10">
    <name type="scientific">Chaetomium globosum (strain ATCC 6205 / CBS 148.51 / DSM 1962 / NBRC 6347 / NRRL 1970)</name>
    <name type="common">Soil fungus</name>
    <dbReference type="NCBI Taxonomy" id="306901"/>
    <lineage>
        <taxon>Eukaryota</taxon>
        <taxon>Fungi</taxon>
        <taxon>Dikarya</taxon>
        <taxon>Ascomycota</taxon>
        <taxon>Pezizomycotina</taxon>
        <taxon>Sordariomycetes</taxon>
        <taxon>Sordariomycetidae</taxon>
        <taxon>Sordariales</taxon>
        <taxon>Chaetomiaceae</taxon>
        <taxon>Chaetomium</taxon>
    </lineage>
</organism>
<dbReference type="GeneID" id="4395426"/>
<comment type="subcellular location">
    <subcellularLocation>
        <location evidence="1">Membrane</location>
        <topology evidence="1">Multi-pass membrane protein</topology>
    </subcellularLocation>
</comment>
<name>Q2GTA4_CHAGB</name>
<reference evidence="10" key="1">
    <citation type="journal article" date="2015" name="Genome Announc.">
        <title>Draft genome sequence of the cellulolytic fungus Chaetomium globosum.</title>
        <authorList>
            <person name="Cuomo C.A."/>
            <person name="Untereiner W.A."/>
            <person name="Ma L.-J."/>
            <person name="Grabherr M."/>
            <person name="Birren B.W."/>
        </authorList>
    </citation>
    <scope>NUCLEOTIDE SEQUENCE [LARGE SCALE GENOMIC DNA]</scope>
    <source>
        <strain evidence="10">ATCC 6205 / CBS 148.51 / DSM 1962 / NBRC 6347 / NRRL 1970</strain>
    </source>
</reference>
<evidence type="ECO:0000256" key="2">
    <source>
        <dbReference type="ARBA" id="ARBA00006727"/>
    </source>
</evidence>
<dbReference type="eggNOG" id="KOG2504">
    <property type="taxonomic scope" value="Eukaryota"/>
</dbReference>
<feature type="transmembrane region" description="Helical" evidence="8">
    <location>
        <begin position="82"/>
        <end position="100"/>
    </location>
</feature>
<dbReference type="PANTHER" id="PTHR11360:SF224">
    <property type="entry name" value="MAJOR FACILITATOR SUPERFAMILY (MFS) PROFILE DOMAIN-CONTAINING PROTEIN-RELATED"/>
    <property type="match status" value="1"/>
</dbReference>
<dbReference type="AlphaFoldDB" id="Q2GTA4"/>
<evidence type="ECO:0000313" key="10">
    <source>
        <dbReference type="Proteomes" id="UP000001056"/>
    </source>
</evidence>